<protein>
    <recommendedName>
        <fullName evidence="1">Heterokaryon incompatibility domain-containing protein</fullName>
    </recommendedName>
</protein>
<dbReference type="InterPro" id="IPR010730">
    <property type="entry name" value="HET"/>
</dbReference>
<proteinExistence type="predicted"/>
<dbReference type="Proteomes" id="UP001172681">
    <property type="component" value="Unassembled WGS sequence"/>
</dbReference>
<dbReference type="PANTHER" id="PTHR33112:SF1">
    <property type="entry name" value="HETEROKARYON INCOMPATIBILITY DOMAIN-CONTAINING PROTEIN"/>
    <property type="match status" value="1"/>
</dbReference>
<gene>
    <name evidence="2" type="ORF">H2204_009584</name>
</gene>
<dbReference type="EMBL" id="JAPDRN010000076">
    <property type="protein sequence ID" value="KAJ9627545.1"/>
    <property type="molecule type" value="Genomic_DNA"/>
</dbReference>
<evidence type="ECO:0000259" key="1">
    <source>
        <dbReference type="Pfam" id="PF06985"/>
    </source>
</evidence>
<comment type="caution">
    <text evidence="2">The sequence shown here is derived from an EMBL/GenBank/DDBJ whole genome shotgun (WGS) entry which is preliminary data.</text>
</comment>
<accession>A0AA38XXZ7</accession>
<evidence type="ECO:0000313" key="2">
    <source>
        <dbReference type="EMBL" id="KAJ9627545.1"/>
    </source>
</evidence>
<evidence type="ECO:0000313" key="3">
    <source>
        <dbReference type="Proteomes" id="UP001172681"/>
    </source>
</evidence>
<feature type="domain" description="Heterokaryon incompatibility" evidence="1">
    <location>
        <begin position="257"/>
        <end position="390"/>
    </location>
</feature>
<keyword evidence="3" id="KW-1185">Reference proteome</keyword>
<sequence length="737" mass="83387">MDRLRRPASVASFDVIANPTNLTKDPSFELSIPFRKPQSIGEYGYNKFTKDDKGNICLRCLKWSLRVDGRRPRKLWDAEGGHKNRMARKEWGYPAEMLNADCPLCRLFAMHAFDYQYINGPMEARLYDLRRLVFAVKQPQPLGSGSVTAPPATGKFWYLDPSSAPRSNFSQLAGFGACIGLAAAGDDATSSSHLRPVLIDPDIINYRTIQTWLSLCDSNHQGTTCDLQSTETVPHLRLIDCVSLPPKLTNANPRQKYAALSYVWGRGGVKEQLEGDDLVWRLLPQTIRDAVTVTRKLGLRYLWVDRYCIPPGLMKEQISKMDIIYSGADLVIVAAAGDDIEYGLPGVGSRKRTQQPFATVGKDVFASTLTDFDSMLYTSPWWKRAWCFQEALLSRRRLIFTDEKVYFLCRSMLCIETLSVPFEDPSQRPRTSMDSSFGFFDWLVSRNSSSSRGSARQVRDILSAYASKDMSFESDGLNAIAGVLRAFARLDVDPKFRSYAGLAITGPPTTKSFLSALLWNYWIPEGRRPGRFPSWSWVGWTGSFRYEGIDRPVDDNIEVLLLADKGGSTDVIKWEDFVARSRPEDGIFPVSQYIQLHAQTCMVQVRHLPTANASKDQKYVVPIQRLPGGKVRYASVSLGYTCSSETSKLNDSLHAELVQQPSKCVLFVPYDDERKKYGIALLLRKLEGHYERIGMFQLDYLGDVYDEMGKKDSFMLDTDERAAIERFNFKKEWICLA</sequence>
<reference evidence="2" key="1">
    <citation type="submission" date="2022-10" db="EMBL/GenBank/DDBJ databases">
        <title>Culturing micro-colonial fungi from biological soil crusts in the Mojave desert and describing Neophaeococcomyces mojavensis, and introducing the new genera and species Taxawa tesnikishii.</title>
        <authorList>
            <person name="Kurbessoian T."/>
            <person name="Stajich J.E."/>
        </authorList>
    </citation>
    <scope>NUCLEOTIDE SEQUENCE</scope>
    <source>
        <strain evidence="2">TK_35</strain>
    </source>
</reference>
<dbReference type="PANTHER" id="PTHR33112">
    <property type="entry name" value="DOMAIN PROTEIN, PUTATIVE-RELATED"/>
    <property type="match status" value="1"/>
</dbReference>
<dbReference type="AlphaFoldDB" id="A0AA38XXZ7"/>
<organism evidence="2 3">
    <name type="scientific">Knufia peltigerae</name>
    <dbReference type="NCBI Taxonomy" id="1002370"/>
    <lineage>
        <taxon>Eukaryota</taxon>
        <taxon>Fungi</taxon>
        <taxon>Dikarya</taxon>
        <taxon>Ascomycota</taxon>
        <taxon>Pezizomycotina</taxon>
        <taxon>Eurotiomycetes</taxon>
        <taxon>Chaetothyriomycetidae</taxon>
        <taxon>Chaetothyriales</taxon>
        <taxon>Trichomeriaceae</taxon>
        <taxon>Knufia</taxon>
    </lineage>
</organism>
<name>A0AA38XXZ7_9EURO</name>
<dbReference type="Pfam" id="PF06985">
    <property type="entry name" value="HET"/>
    <property type="match status" value="1"/>
</dbReference>